<evidence type="ECO:0000313" key="4">
    <source>
        <dbReference type="Proteomes" id="UP000663829"/>
    </source>
</evidence>
<comment type="caution">
    <text evidence="2">The sequence shown here is derived from an EMBL/GenBank/DDBJ whole genome shotgun (WGS) entry which is preliminary data.</text>
</comment>
<feature type="compositionally biased region" description="Acidic residues" evidence="1">
    <location>
        <begin position="17"/>
        <end position="33"/>
    </location>
</feature>
<feature type="region of interest" description="Disordered" evidence="1">
    <location>
        <begin position="1"/>
        <end position="44"/>
    </location>
</feature>
<dbReference type="EMBL" id="CAJNOQ010073944">
    <property type="protein sequence ID" value="CAF1688329.1"/>
    <property type="molecule type" value="Genomic_DNA"/>
</dbReference>
<name>A0A816HQ54_9BILA</name>
<accession>A0A816HQ54</accession>
<feature type="non-terminal residue" evidence="2">
    <location>
        <position position="1"/>
    </location>
</feature>
<keyword evidence="4" id="KW-1185">Reference proteome</keyword>
<feature type="compositionally biased region" description="Low complexity" evidence="1">
    <location>
        <begin position="34"/>
        <end position="44"/>
    </location>
</feature>
<protein>
    <submittedName>
        <fullName evidence="2">Uncharacterized protein</fullName>
    </submittedName>
</protein>
<evidence type="ECO:0000313" key="2">
    <source>
        <dbReference type="EMBL" id="CAF1688329.1"/>
    </source>
</evidence>
<gene>
    <name evidence="2" type="ORF">GPM918_LOCUS46798</name>
    <name evidence="3" type="ORF">SRO942_LOCUS27066</name>
</gene>
<organism evidence="2 4">
    <name type="scientific">Didymodactylos carnosus</name>
    <dbReference type="NCBI Taxonomy" id="1234261"/>
    <lineage>
        <taxon>Eukaryota</taxon>
        <taxon>Metazoa</taxon>
        <taxon>Spiralia</taxon>
        <taxon>Gnathifera</taxon>
        <taxon>Rotifera</taxon>
        <taxon>Eurotatoria</taxon>
        <taxon>Bdelloidea</taxon>
        <taxon>Philodinida</taxon>
        <taxon>Philodinidae</taxon>
        <taxon>Didymodactylos</taxon>
    </lineage>
</organism>
<feature type="compositionally biased region" description="Acidic residues" evidence="1">
    <location>
        <begin position="1"/>
        <end position="10"/>
    </location>
</feature>
<dbReference type="AlphaFoldDB" id="A0A816HQ54"/>
<evidence type="ECO:0000256" key="1">
    <source>
        <dbReference type="SAM" id="MobiDB-lite"/>
    </source>
</evidence>
<proteinExistence type="predicted"/>
<feature type="non-terminal residue" evidence="2">
    <location>
        <position position="44"/>
    </location>
</feature>
<reference evidence="2" key="1">
    <citation type="submission" date="2021-02" db="EMBL/GenBank/DDBJ databases">
        <authorList>
            <person name="Nowell W R."/>
        </authorList>
    </citation>
    <scope>NUCLEOTIDE SEQUENCE</scope>
</reference>
<sequence>NETDDEDNVDDNPLAINEDEEIQTGDEGGDDDNNVQQQQLTAAT</sequence>
<evidence type="ECO:0000313" key="3">
    <source>
        <dbReference type="EMBL" id="CAF4048953.1"/>
    </source>
</evidence>
<dbReference type="EMBL" id="CAJOBC010020953">
    <property type="protein sequence ID" value="CAF4048953.1"/>
    <property type="molecule type" value="Genomic_DNA"/>
</dbReference>
<dbReference type="Proteomes" id="UP000681722">
    <property type="component" value="Unassembled WGS sequence"/>
</dbReference>
<dbReference type="Proteomes" id="UP000663829">
    <property type="component" value="Unassembled WGS sequence"/>
</dbReference>